<protein>
    <submittedName>
        <fullName evidence="2">BED-type domain-containing protein</fullName>
    </submittedName>
</protein>
<dbReference type="WBParaSite" id="ACRNAN_scaffold1985.g23779.t1">
    <property type="protein sequence ID" value="ACRNAN_scaffold1985.g23779.t1"/>
    <property type="gene ID" value="ACRNAN_scaffold1985.g23779"/>
</dbReference>
<sequence>MPPKRKSEYKPEYSKKFQGIRKGKDTFHAHCIPCNDEISLTSIGKHAITLHQKTSKHIQNARVINI</sequence>
<dbReference type="AlphaFoldDB" id="A0A914D6M4"/>
<evidence type="ECO:0000313" key="2">
    <source>
        <dbReference type="WBParaSite" id="ACRNAN_scaffold1985.g23779.t1"/>
    </source>
</evidence>
<organism evidence="1 2">
    <name type="scientific">Acrobeloides nanus</name>
    <dbReference type="NCBI Taxonomy" id="290746"/>
    <lineage>
        <taxon>Eukaryota</taxon>
        <taxon>Metazoa</taxon>
        <taxon>Ecdysozoa</taxon>
        <taxon>Nematoda</taxon>
        <taxon>Chromadorea</taxon>
        <taxon>Rhabditida</taxon>
        <taxon>Tylenchina</taxon>
        <taxon>Cephalobomorpha</taxon>
        <taxon>Cephaloboidea</taxon>
        <taxon>Cephalobidae</taxon>
        <taxon>Acrobeloides</taxon>
    </lineage>
</organism>
<dbReference type="Proteomes" id="UP000887540">
    <property type="component" value="Unplaced"/>
</dbReference>
<accession>A0A914D6M4</accession>
<evidence type="ECO:0000313" key="1">
    <source>
        <dbReference type="Proteomes" id="UP000887540"/>
    </source>
</evidence>
<reference evidence="2" key="1">
    <citation type="submission" date="2022-11" db="UniProtKB">
        <authorList>
            <consortium name="WormBaseParasite"/>
        </authorList>
    </citation>
    <scope>IDENTIFICATION</scope>
</reference>
<proteinExistence type="predicted"/>
<keyword evidence="1" id="KW-1185">Reference proteome</keyword>
<name>A0A914D6M4_9BILA</name>